<reference evidence="3 4" key="1">
    <citation type="journal article" date="2017" name="Mol. Biol. Evol.">
        <title>The 4-celled Tetrabaena socialis nuclear genome reveals the essential components for genetic control of cell number at the origin of multicellularity in the volvocine lineage.</title>
        <authorList>
            <person name="Featherston J."/>
            <person name="Arakaki Y."/>
            <person name="Hanschen E.R."/>
            <person name="Ferris P.J."/>
            <person name="Michod R.E."/>
            <person name="Olson B.J.S.C."/>
            <person name="Nozaki H."/>
            <person name="Durand P.M."/>
        </authorList>
    </citation>
    <scope>NUCLEOTIDE SEQUENCE [LARGE SCALE GENOMIC DNA]</scope>
    <source>
        <strain evidence="3 4">NIES-571</strain>
    </source>
</reference>
<dbReference type="GO" id="GO:0005783">
    <property type="term" value="C:endoplasmic reticulum"/>
    <property type="evidence" value="ECO:0007669"/>
    <property type="project" value="TreeGrafter"/>
</dbReference>
<dbReference type="GO" id="GO:0016020">
    <property type="term" value="C:membrane"/>
    <property type="evidence" value="ECO:0007669"/>
    <property type="project" value="TreeGrafter"/>
</dbReference>
<dbReference type="Proteomes" id="UP000236333">
    <property type="component" value="Unassembled WGS sequence"/>
</dbReference>
<dbReference type="SUPFAM" id="SSF48403">
    <property type="entry name" value="Ankyrin repeat"/>
    <property type="match status" value="1"/>
</dbReference>
<evidence type="ECO:0000313" key="3">
    <source>
        <dbReference type="EMBL" id="PNH02208.1"/>
    </source>
</evidence>
<dbReference type="SUPFAM" id="SSF81383">
    <property type="entry name" value="F-box domain"/>
    <property type="match status" value="1"/>
</dbReference>
<dbReference type="InterPro" id="IPR036047">
    <property type="entry name" value="F-box-like_dom_sf"/>
</dbReference>
<sequence>MQVAPDDVLPALPPELLHRVLGLLPPNELACTARLICKSAAAAFSSPQHTTVRLSQPSPHDAFARRWGEPLAMRPLTLERRQQLLSLTGSSGDIANLQFVALRVGCLVGPAAALPAGTAAPGPPLDEAWWLRQEHNASVVDRVLDAAAEAGRRPMVEWIVANARFDGTQSPGFLTKLFLYGASCAAARGGHVGLMAWLQKRGNAVKKNDRYNPCDPYNILIAAAMGCDLRTLQRLYHTYLPRWNQGQVPAGRTMLADHHREHVVGVAATSATPDWRAKVEWLEGQGCPPTADPAYFAARCPDAPDRLAWLRSRGYPLTADAVTNAASSGNMEALQYLLAEGTPVDGSAVGAAAEHGNLPAMQMLHAHGSPITAGALRAAACAGSLPAVSWLLGLLGAEQQRAVLDAALISTAARSGCLVLLVRLWELGCPLTATTFARAASAGSEEVLEWLAEQGCPMEARRRSKAPDRRRYKILLARPGSSKQLRRLHGSEKPLGRGVPGRRRRPA</sequence>
<comment type="caution">
    <text evidence="3">The sequence shown here is derived from an EMBL/GenBank/DDBJ whole genome shotgun (WGS) entry which is preliminary data.</text>
</comment>
<dbReference type="PROSITE" id="PS50181">
    <property type="entry name" value="FBOX"/>
    <property type="match status" value="1"/>
</dbReference>
<accession>A0A2J7ZPL5</accession>
<dbReference type="OrthoDB" id="543798at2759"/>
<feature type="domain" description="F-box" evidence="2">
    <location>
        <begin position="6"/>
        <end position="54"/>
    </location>
</feature>
<dbReference type="InterPro" id="IPR001810">
    <property type="entry name" value="F-box_dom"/>
</dbReference>
<feature type="region of interest" description="Disordered" evidence="1">
    <location>
        <begin position="480"/>
        <end position="507"/>
    </location>
</feature>
<keyword evidence="4" id="KW-1185">Reference proteome</keyword>
<dbReference type="GO" id="GO:0046513">
    <property type="term" value="P:ceramide biosynthetic process"/>
    <property type="evidence" value="ECO:0007669"/>
    <property type="project" value="TreeGrafter"/>
</dbReference>
<dbReference type="Gene3D" id="1.25.40.20">
    <property type="entry name" value="Ankyrin repeat-containing domain"/>
    <property type="match status" value="1"/>
</dbReference>
<evidence type="ECO:0000313" key="4">
    <source>
        <dbReference type="Proteomes" id="UP000236333"/>
    </source>
</evidence>
<organism evidence="3 4">
    <name type="scientific">Tetrabaena socialis</name>
    <dbReference type="NCBI Taxonomy" id="47790"/>
    <lineage>
        <taxon>Eukaryota</taxon>
        <taxon>Viridiplantae</taxon>
        <taxon>Chlorophyta</taxon>
        <taxon>core chlorophytes</taxon>
        <taxon>Chlorophyceae</taxon>
        <taxon>CS clade</taxon>
        <taxon>Chlamydomonadales</taxon>
        <taxon>Tetrabaenaceae</taxon>
        <taxon>Tetrabaena</taxon>
    </lineage>
</organism>
<dbReference type="Pfam" id="PF00646">
    <property type="entry name" value="F-box"/>
    <property type="match status" value="1"/>
</dbReference>
<dbReference type="InterPro" id="IPR036770">
    <property type="entry name" value="Ankyrin_rpt-contain_sf"/>
</dbReference>
<dbReference type="PANTHER" id="PTHR12393">
    <property type="entry name" value="SPHINGOMYELIN PHOSPHODIESTERASE RELATED"/>
    <property type="match status" value="1"/>
</dbReference>
<protein>
    <recommendedName>
        <fullName evidence="2">F-box domain-containing protein</fullName>
    </recommendedName>
</protein>
<dbReference type="GO" id="GO:0030149">
    <property type="term" value="P:sphingolipid catabolic process"/>
    <property type="evidence" value="ECO:0007669"/>
    <property type="project" value="TreeGrafter"/>
</dbReference>
<dbReference type="GO" id="GO:0004620">
    <property type="term" value="F:phospholipase activity"/>
    <property type="evidence" value="ECO:0007669"/>
    <property type="project" value="TreeGrafter"/>
</dbReference>
<dbReference type="PANTHER" id="PTHR12393:SF6">
    <property type="entry name" value="SPHINGOMYELIN PHOSPHODIESTERASE 2"/>
    <property type="match status" value="1"/>
</dbReference>
<gene>
    <name evidence="3" type="ORF">TSOC_011845</name>
</gene>
<evidence type="ECO:0000256" key="1">
    <source>
        <dbReference type="SAM" id="MobiDB-lite"/>
    </source>
</evidence>
<name>A0A2J7ZPL5_9CHLO</name>
<evidence type="ECO:0000259" key="2">
    <source>
        <dbReference type="PROSITE" id="PS50181"/>
    </source>
</evidence>
<proteinExistence type="predicted"/>
<dbReference type="GO" id="GO:0071944">
    <property type="term" value="C:cell periphery"/>
    <property type="evidence" value="ECO:0007669"/>
    <property type="project" value="TreeGrafter"/>
</dbReference>
<dbReference type="EMBL" id="PGGS01000700">
    <property type="protein sequence ID" value="PNH02208.1"/>
    <property type="molecule type" value="Genomic_DNA"/>
</dbReference>
<dbReference type="AlphaFoldDB" id="A0A2J7ZPL5"/>